<evidence type="ECO:0000256" key="2">
    <source>
        <dbReference type="ARBA" id="ARBA00022801"/>
    </source>
</evidence>
<dbReference type="GO" id="GO:0047617">
    <property type="term" value="F:fatty acyl-CoA hydrolase activity"/>
    <property type="evidence" value="ECO:0007669"/>
    <property type="project" value="InterPro"/>
</dbReference>
<dbReference type="EMBL" id="JAAAJA010000720">
    <property type="protein sequence ID" value="KAG0250148.1"/>
    <property type="molecule type" value="Genomic_DNA"/>
</dbReference>
<name>A0A9P6TXF6_9FUNG</name>
<dbReference type="OrthoDB" id="46529at2759"/>
<protein>
    <recommendedName>
        <fullName evidence="3">Thioesterase domain-containing protein</fullName>
    </recommendedName>
</protein>
<evidence type="ECO:0000313" key="5">
    <source>
        <dbReference type="Proteomes" id="UP000726737"/>
    </source>
</evidence>
<dbReference type="Proteomes" id="UP000726737">
    <property type="component" value="Unassembled WGS sequence"/>
</dbReference>
<dbReference type="PANTHER" id="PTHR21660">
    <property type="entry name" value="THIOESTERASE SUPERFAMILY MEMBER-RELATED"/>
    <property type="match status" value="1"/>
</dbReference>
<keyword evidence="5" id="KW-1185">Reference proteome</keyword>
<dbReference type="PANTHER" id="PTHR21660:SF1">
    <property type="entry name" value="ACYL-COENZYME A THIOESTERASE 13"/>
    <property type="match status" value="1"/>
</dbReference>
<accession>A0A9P6TXF6</accession>
<feature type="domain" description="Thioesterase" evidence="3">
    <location>
        <begin position="63"/>
        <end position="136"/>
    </location>
</feature>
<reference evidence="4" key="1">
    <citation type="journal article" date="2020" name="Fungal Divers.">
        <title>Resolving the Mortierellaceae phylogeny through synthesis of multi-gene phylogenetics and phylogenomics.</title>
        <authorList>
            <person name="Vandepol N."/>
            <person name="Liber J."/>
            <person name="Desiro A."/>
            <person name="Na H."/>
            <person name="Kennedy M."/>
            <person name="Barry K."/>
            <person name="Grigoriev I.V."/>
            <person name="Miller A.N."/>
            <person name="O'Donnell K."/>
            <person name="Stajich J.E."/>
            <person name="Bonito G."/>
        </authorList>
    </citation>
    <scope>NUCLEOTIDE SEQUENCE</scope>
    <source>
        <strain evidence="4">KOD948</strain>
    </source>
</reference>
<gene>
    <name evidence="4" type="ORF">BG011_008627</name>
</gene>
<dbReference type="Gene3D" id="3.10.129.10">
    <property type="entry name" value="Hotdog Thioesterase"/>
    <property type="match status" value="1"/>
</dbReference>
<dbReference type="AlphaFoldDB" id="A0A9P6TXF6"/>
<organism evidence="4 5">
    <name type="scientific">Mortierella polycephala</name>
    <dbReference type="NCBI Taxonomy" id="41804"/>
    <lineage>
        <taxon>Eukaryota</taxon>
        <taxon>Fungi</taxon>
        <taxon>Fungi incertae sedis</taxon>
        <taxon>Mucoromycota</taxon>
        <taxon>Mortierellomycotina</taxon>
        <taxon>Mortierellomycetes</taxon>
        <taxon>Mortierellales</taxon>
        <taxon>Mortierellaceae</taxon>
        <taxon>Mortierella</taxon>
    </lineage>
</organism>
<dbReference type="InterPro" id="IPR039298">
    <property type="entry name" value="ACOT13"/>
</dbReference>
<proteinExistence type="inferred from homology"/>
<dbReference type="Pfam" id="PF03061">
    <property type="entry name" value="4HBT"/>
    <property type="match status" value="1"/>
</dbReference>
<dbReference type="SUPFAM" id="SSF54637">
    <property type="entry name" value="Thioesterase/thiol ester dehydrase-isomerase"/>
    <property type="match status" value="1"/>
</dbReference>
<dbReference type="InterPro" id="IPR029069">
    <property type="entry name" value="HotDog_dom_sf"/>
</dbReference>
<dbReference type="CDD" id="cd03443">
    <property type="entry name" value="PaaI_thioesterase"/>
    <property type="match status" value="1"/>
</dbReference>
<evidence type="ECO:0000256" key="1">
    <source>
        <dbReference type="ARBA" id="ARBA00008324"/>
    </source>
</evidence>
<comment type="caution">
    <text evidence="4">The sequence shown here is derived from an EMBL/GenBank/DDBJ whole genome shotgun (WGS) entry which is preliminary data.</text>
</comment>
<sequence>MAPQHVAHLNEWMKFSDGLSNRTDSDGPGFSHDCFGRAKVVDADEDSAVFEYTVQQSDCNFSGNFHGGAIATLVDNLTTATFFTRERKHFQFGGVSTDLHVTYVSAATLGMTVLLECKVQKAGAGLANTNAVLKDKATGRVIATASHTKFNTDSRMGGRSKL</sequence>
<comment type="similarity">
    <text evidence="1">Belongs to the thioesterase PaaI family.</text>
</comment>
<evidence type="ECO:0000313" key="4">
    <source>
        <dbReference type="EMBL" id="KAG0250148.1"/>
    </source>
</evidence>
<evidence type="ECO:0000259" key="3">
    <source>
        <dbReference type="Pfam" id="PF03061"/>
    </source>
</evidence>
<keyword evidence="2" id="KW-0378">Hydrolase</keyword>
<dbReference type="InterPro" id="IPR006683">
    <property type="entry name" value="Thioestr_dom"/>
</dbReference>